<keyword evidence="3" id="KW-1185">Reference proteome</keyword>
<evidence type="ECO:0000259" key="1">
    <source>
        <dbReference type="PROSITE" id="PS51833"/>
    </source>
</evidence>
<protein>
    <submittedName>
        <fullName evidence="2">HDOD domain-containing protein</fullName>
    </submittedName>
</protein>
<sequence length="285" mass="31815">MQAEQSLYSTYRRLVTQLMHDQEQLPSLPNITLEIRRALNDDTISISALVGLISRDPGLSALLMKHASSPLYRQVQAPKTLNDVVNQLGLREVGRITMLHSVKSLFTLHSAAHKNLFLEAWERLINKASTSAMLARLVGRISAEHALLASLLSEVGSLTVLSGFKSAEEIPSKALYEKLCREYGKSLGVIVLKKWAVDDEYIEITRETGNWFYTKGNTLQVIDVVNLALHHIAQGRASEDELPSLEELPAWKKLPPPLNEIDDDGTLKLLSSHQHDIQLLAQSLR</sequence>
<evidence type="ECO:0000313" key="3">
    <source>
        <dbReference type="Proteomes" id="UP001476583"/>
    </source>
</evidence>
<dbReference type="PANTHER" id="PTHR33525">
    <property type="match status" value="1"/>
</dbReference>
<dbReference type="EMBL" id="CP148074">
    <property type="protein sequence ID" value="WXL24516.1"/>
    <property type="molecule type" value="Genomic_DNA"/>
</dbReference>
<feature type="domain" description="HDOD" evidence="1">
    <location>
        <begin position="25"/>
        <end position="211"/>
    </location>
</feature>
<dbReference type="InterPro" id="IPR013976">
    <property type="entry name" value="HDOD"/>
</dbReference>
<dbReference type="SUPFAM" id="SSF109604">
    <property type="entry name" value="HD-domain/PDEase-like"/>
    <property type="match status" value="1"/>
</dbReference>
<accession>A0ABZ2RIH2</accession>
<gene>
    <name evidence="2" type="ORF">WG219_14460</name>
</gene>
<dbReference type="Pfam" id="PF08668">
    <property type="entry name" value="HDOD"/>
    <property type="match status" value="1"/>
</dbReference>
<dbReference type="PANTHER" id="PTHR33525:SF3">
    <property type="entry name" value="RIBONUCLEASE Y"/>
    <property type="match status" value="1"/>
</dbReference>
<dbReference type="PROSITE" id="PS51833">
    <property type="entry name" value="HDOD"/>
    <property type="match status" value="1"/>
</dbReference>
<proteinExistence type="predicted"/>
<dbReference type="Proteomes" id="UP001476583">
    <property type="component" value="Chromosome"/>
</dbReference>
<evidence type="ECO:0000313" key="2">
    <source>
        <dbReference type="EMBL" id="WXL24516.1"/>
    </source>
</evidence>
<reference evidence="2 3" key="1">
    <citation type="submission" date="2024-03" db="EMBL/GenBank/DDBJ databases">
        <title>Complete genome of BD2.</title>
        <authorList>
            <person name="Cao G."/>
        </authorList>
    </citation>
    <scope>NUCLEOTIDE SEQUENCE [LARGE SCALE GENOMIC DNA]</scope>
    <source>
        <strain evidence="2 3">BD2</strain>
    </source>
</reference>
<dbReference type="InterPro" id="IPR052340">
    <property type="entry name" value="RNase_Y/CdgJ"/>
</dbReference>
<organism evidence="2 3">
    <name type="scientific">Ectopseudomonas mendocina</name>
    <name type="common">Pseudomonas mendocina</name>
    <dbReference type="NCBI Taxonomy" id="300"/>
    <lineage>
        <taxon>Bacteria</taxon>
        <taxon>Pseudomonadati</taxon>
        <taxon>Pseudomonadota</taxon>
        <taxon>Gammaproteobacteria</taxon>
        <taxon>Pseudomonadales</taxon>
        <taxon>Pseudomonadaceae</taxon>
        <taxon>Ectopseudomonas</taxon>
    </lineage>
</organism>
<dbReference type="Gene3D" id="1.10.3210.10">
    <property type="entry name" value="Hypothetical protein af1432"/>
    <property type="match status" value="1"/>
</dbReference>
<name>A0ABZ2RIH2_ECTME</name>